<proteinExistence type="predicted"/>
<sequence length="308" mass="33641">MPIATHHVWRPSAGDPLPKGKPLWWTAGPAGELAVLFVRRRFLTHTPYLAGWIGWGPRVPFDAVLMVRDADGSVRCLPIEQITMRPGQIGLLPGGRLLIVNGRSTEDENAAWTPNAAVYSPEGKLADSFCVGDDIDVLVTDSAGSLWVAYGDEGIYGGHPESAAGLAGWDERGRHIWSPAGRLPQWPLAGCAAATEDDQVWLAWYSSSAEGDTFLSRITPRTGAVTTWPSPVRAPDGLAVCGDRAVLTRRVHGERFTEVTRARLVQGTWTVTEQERVRVPGRVVLRCGQGREGRLWLRAGRTWLLVEA</sequence>
<dbReference type="SUPFAM" id="SSF101898">
    <property type="entry name" value="NHL repeat"/>
    <property type="match status" value="1"/>
</dbReference>
<gene>
    <name evidence="1" type="ORF">Aco03nite_002760</name>
</gene>
<organism evidence="1 2">
    <name type="scientific">Actinoplanes couchii</name>
    <dbReference type="NCBI Taxonomy" id="403638"/>
    <lineage>
        <taxon>Bacteria</taxon>
        <taxon>Bacillati</taxon>
        <taxon>Actinomycetota</taxon>
        <taxon>Actinomycetes</taxon>
        <taxon>Micromonosporales</taxon>
        <taxon>Micromonosporaceae</taxon>
        <taxon>Actinoplanes</taxon>
    </lineage>
</organism>
<keyword evidence="2" id="KW-1185">Reference proteome</keyword>
<evidence type="ECO:0000313" key="1">
    <source>
        <dbReference type="EMBL" id="GID51872.1"/>
    </source>
</evidence>
<dbReference type="Proteomes" id="UP000612282">
    <property type="component" value="Unassembled WGS sequence"/>
</dbReference>
<comment type="caution">
    <text evidence="1">The sequence shown here is derived from an EMBL/GenBank/DDBJ whole genome shotgun (WGS) entry which is preliminary data.</text>
</comment>
<dbReference type="EMBL" id="BOMG01000006">
    <property type="protein sequence ID" value="GID51872.1"/>
    <property type="molecule type" value="Genomic_DNA"/>
</dbReference>
<reference evidence="1 2" key="1">
    <citation type="submission" date="2021-01" db="EMBL/GenBank/DDBJ databases">
        <title>Whole genome shotgun sequence of Actinoplanes couchii NBRC 106145.</title>
        <authorList>
            <person name="Komaki H."/>
            <person name="Tamura T."/>
        </authorList>
    </citation>
    <scope>NUCLEOTIDE SEQUENCE [LARGE SCALE GENOMIC DNA]</scope>
    <source>
        <strain evidence="1 2">NBRC 106145</strain>
    </source>
</reference>
<protein>
    <submittedName>
        <fullName evidence="1">Uncharacterized protein</fullName>
    </submittedName>
</protein>
<evidence type="ECO:0000313" key="2">
    <source>
        <dbReference type="Proteomes" id="UP000612282"/>
    </source>
</evidence>
<name>A0ABQ3X086_9ACTN</name>
<accession>A0ABQ3X086</accession>
<dbReference type="RefSeq" id="WP_203792701.1">
    <property type="nucleotide sequence ID" value="NZ_BAAAQE010000090.1"/>
</dbReference>